<accession>A0AAW1SZZ5</accession>
<keyword evidence="2" id="KW-1185">Reference proteome</keyword>
<reference evidence="1 2" key="1">
    <citation type="journal article" date="2024" name="Nat. Commun.">
        <title>Phylogenomics reveals the evolutionary origins of lichenization in chlorophyte algae.</title>
        <authorList>
            <person name="Puginier C."/>
            <person name="Libourel C."/>
            <person name="Otte J."/>
            <person name="Skaloud P."/>
            <person name="Haon M."/>
            <person name="Grisel S."/>
            <person name="Petersen M."/>
            <person name="Berrin J.G."/>
            <person name="Delaux P.M."/>
            <person name="Dal Grande F."/>
            <person name="Keller J."/>
        </authorList>
    </citation>
    <scope>NUCLEOTIDE SEQUENCE [LARGE SCALE GENOMIC DNA]</scope>
    <source>
        <strain evidence="1 2">SAG 2523</strain>
    </source>
</reference>
<dbReference type="Proteomes" id="UP001485043">
    <property type="component" value="Unassembled WGS sequence"/>
</dbReference>
<name>A0AAW1SZZ5_9CHLO</name>
<gene>
    <name evidence="1" type="ORF">WJX84_007606</name>
</gene>
<proteinExistence type="predicted"/>
<organism evidence="1 2">
    <name type="scientific">Apatococcus fuscideae</name>
    <dbReference type="NCBI Taxonomy" id="2026836"/>
    <lineage>
        <taxon>Eukaryota</taxon>
        <taxon>Viridiplantae</taxon>
        <taxon>Chlorophyta</taxon>
        <taxon>core chlorophytes</taxon>
        <taxon>Trebouxiophyceae</taxon>
        <taxon>Chlorellales</taxon>
        <taxon>Chlorellaceae</taxon>
        <taxon>Apatococcus</taxon>
    </lineage>
</organism>
<comment type="caution">
    <text evidence="1">The sequence shown here is derived from an EMBL/GenBank/DDBJ whole genome shotgun (WGS) entry which is preliminary data.</text>
</comment>
<sequence>MHYISQEDGRTCLEGPVEQRFDAEIAPNLAGKLDEDYIKKVQARTAATAKQKTMKFLEDKDAAASKVRGAENKRERADKDTLEQVLFNLFEAQGLKQVWVCDPLMACP</sequence>
<evidence type="ECO:0000313" key="1">
    <source>
        <dbReference type="EMBL" id="KAK9863066.1"/>
    </source>
</evidence>
<evidence type="ECO:0000313" key="2">
    <source>
        <dbReference type="Proteomes" id="UP001485043"/>
    </source>
</evidence>
<protein>
    <submittedName>
        <fullName evidence="1">Uncharacterized protein</fullName>
    </submittedName>
</protein>
<dbReference type="AlphaFoldDB" id="A0AAW1SZZ5"/>
<dbReference type="EMBL" id="JALJOV010000521">
    <property type="protein sequence ID" value="KAK9863066.1"/>
    <property type="molecule type" value="Genomic_DNA"/>
</dbReference>